<protein>
    <submittedName>
        <fullName evidence="1">Uncharacterized protein</fullName>
    </submittedName>
</protein>
<evidence type="ECO:0000313" key="2">
    <source>
        <dbReference type="Proteomes" id="UP000244571"/>
    </source>
</evidence>
<sequence>MRRSVPHAAFQYNTGTATSFAGFRQITPIDGFASFYLYQPTLDFATLTDTETATRQFKVFDRDHRAANPATKTHMALAGSRILTAHCNHLIRSLISLIAWFCISMKSRLPAPLQRITVWTRKQCSCASLATAKLYLLAASTRD</sequence>
<proteinExistence type="predicted"/>
<evidence type="ECO:0000313" key="1">
    <source>
        <dbReference type="EMBL" id="AWB34387.1"/>
    </source>
</evidence>
<dbReference type="EMBL" id="CP028901">
    <property type="protein sequence ID" value="AWB34387.1"/>
    <property type="molecule type" value="Genomic_DNA"/>
</dbReference>
<gene>
    <name evidence="1" type="ORF">DBV39_12495</name>
</gene>
<dbReference type="KEGG" id="boz:DBV39_12495"/>
<organism evidence="1 2">
    <name type="scientific">Orrella marina</name>
    <dbReference type="NCBI Taxonomy" id="2163011"/>
    <lineage>
        <taxon>Bacteria</taxon>
        <taxon>Pseudomonadati</taxon>
        <taxon>Pseudomonadota</taxon>
        <taxon>Betaproteobacteria</taxon>
        <taxon>Burkholderiales</taxon>
        <taxon>Alcaligenaceae</taxon>
        <taxon>Orrella</taxon>
    </lineage>
</organism>
<dbReference type="AlphaFoldDB" id="A0A2R4XKR7"/>
<accession>A0A2R4XKR7</accession>
<dbReference type="Proteomes" id="UP000244571">
    <property type="component" value="Chromosome"/>
</dbReference>
<reference evidence="1 2" key="1">
    <citation type="submission" date="2018-04" db="EMBL/GenBank/DDBJ databases">
        <title>Bordetella sp. HZ20 isolated from seawater.</title>
        <authorList>
            <person name="Sun C."/>
        </authorList>
    </citation>
    <scope>NUCLEOTIDE SEQUENCE [LARGE SCALE GENOMIC DNA]</scope>
    <source>
        <strain evidence="1 2">HZ20</strain>
    </source>
</reference>
<keyword evidence="2" id="KW-1185">Reference proteome</keyword>
<name>A0A2R4XKR7_9BURK</name>